<dbReference type="EnsemblMetazoa" id="AMIN008055-RA">
    <property type="protein sequence ID" value="AMIN008055-PA"/>
    <property type="gene ID" value="AMIN008055"/>
</dbReference>
<dbReference type="Gene3D" id="3.30.160.20">
    <property type="match status" value="2"/>
</dbReference>
<keyword evidence="4" id="KW-1185">Reference proteome</keyword>
<accession>A0A182WCH0</accession>
<dbReference type="Proteomes" id="UP000075920">
    <property type="component" value="Unassembled WGS sequence"/>
</dbReference>
<reference evidence="4" key="1">
    <citation type="submission" date="2013-03" db="EMBL/GenBank/DDBJ databases">
        <title>The Genome Sequence of Anopheles minimus MINIMUS1.</title>
        <authorList>
            <consortium name="The Broad Institute Genomics Platform"/>
            <person name="Neafsey D.E."/>
            <person name="Walton C."/>
            <person name="Walker B."/>
            <person name="Young S.K."/>
            <person name="Zeng Q."/>
            <person name="Gargeya S."/>
            <person name="Fitzgerald M."/>
            <person name="Haas B."/>
            <person name="Abouelleil A."/>
            <person name="Allen A.W."/>
            <person name="Alvarado L."/>
            <person name="Arachchi H.M."/>
            <person name="Berlin A.M."/>
            <person name="Chapman S.B."/>
            <person name="Gainer-Dewar J."/>
            <person name="Goldberg J."/>
            <person name="Griggs A."/>
            <person name="Gujja S."/>
            <person name="Hansen M."/>
            <person name="Howarth C."/>
            <person name="Imamovic A."/>
            <person name="Ireland A."/>
            <person name="Larimer J."/>
            <person name="McCowan C."/>
            <person name="Murphy C."/>
            <person name="Pearson M."/>
            <person name="Poon T.W."/>
            <person name="Priest M."/>
            <person name="Roberts A."/>
            <person name="Saif S."/>
            <person name="Shea T."/>
            <person name="Sisk P."/>
            <person name="Sykes S."/>
            <person name="Wortman J."/>
            <person name="Nusbaum C."/>
            <person name="Birren B."/>
        </authorList>
    </citation>
    <scope>NUCLEOTIDE SEQUENCE [LARGE SCALE GENOMIC DNA]</scope>
    <source>
        <strain evidence="4">MINIMUS1</strain>
    </source>
</reference>
<organism evidence="3 4">
    <name type="scientific">Anopheles minimus</name>
    <dbReference type="NCBI Taxonomy" id="112268"/>
    <lineage>
        <taxon>Eukaryota</taxon>
        <taxon>Metazoa</taxon>
        <taxon>Ecdysozoa</taxon>
        <taxon>Arthropoda</taxon>
        <taxon>Hexapoda</taxon>
        <taxon>Insecta</taxon>
        <taxon>Pterygota</taxon>
        <taxon>Neoptera</taxon>
        <taxon>Endopterygota</taxon>
        <taxon>Diptera</taxon>
        <taxon>Nematocera</taxon>
        <taxon>Culicoidea</taxon>
        <taxon>Culicidae</taxon>
        <taxon>Anophelinae</taxon>
        <taxon>Anopheles</taxon>
    </lineage>
</organism>
<dbReference type="AlphaFoldDB" id="A0A182WCH0"/>
<feature type="domain" description="DRBM" evidence="2">
    <location>
        <begin position="286"/>
        <end position="321"/>
    </location>
</feature>
<dbReference type="InterPro" id="IPR014720">
    <property type="entry name" value="dsRBD_dom"/>
</dbReference>
<dbReference type="GO" id="GO:0010468">
    <property type="term" value="P:regulation of gene expression"/>
    <property type="evidence" value="ECO:0007669"/>
    <property type="project" value="UniProtKB-ARBA"/>
</dbReference>
<evidence type="ECO:0000259" key="2">
    <source>
        <dbReference type="PROSITE" id="PS50137"/>
    </source>
</evidence>
<proteinExistence type="predicted"/>
<dbReference type="VEuPathDB" id="VectorBase:AMIN008055"/>
<dbReference type="GO" id="GO:0003723">
    <property type="term" value="F:RNA binding"/>
    <property type="evidence" value="ECO:0007669"/>
    <property type="project" value="UniProtKB-UniRule"/>
</dbReference>
<sequence>MDFSPVPAITPMENDQLADCLSETTGPEAYFDYPQYVHRLFNEYEWRTQQTSDACSDSEYAETVIESVYQSCGEVENPRIQTEHSLSAIHCKAIQKRRKEAKLRQLRKMLLPKNSISVLHEILGPKNTEFFIYQYGSDIKAKVTVNNVSYEAIDRSKNLAKKNVSEQVLRDLVVTQMANVGTDAKSQNDATKNLPVEHLASFALHKLFTEWNVNGFNGNGKEAPTMHPPVKQQQTGVSYLPKVTKTVADLPPDASLFHPGVLFAYMRPQVAYDDHGLVNNRFYHGFVASLRTDGCCYYGIGQSKKQARKAAAVEACKHLFGVVFDESVVNG</sequence>
<evidence type="ECO:0000256" key="1">
    <source>
        <dbReference type="PROSITE-ProRule" id="PRU00266"/>
    </source>
</evidence>
<protein>
    <recommendedName>
        <fullName evidence="2">DRBM domain-containing protein</fullName>
    </recommendedName>
</protein>
<evidence type="ECO:0000313" key="4">
    <source>
        <dbReference type="Proteomes" id="UP000075920"/>
    </source>
</evidence>
<dbReference type="PROSITE" id="PS50137">
    <property type="entry name" value="DS_RBD"/>
    <property type="match status" value="1"/>
</dbReference>
<evidence type="ECO:0000313" key="3">
    <source>
        <dbReference type="EnsemblMetazoa" id="AMIN008055-PA"/>
    </source>
</evidence>
<name>A0A182WCH0_9DIPT</name>
<dbReference type="CDD" id="cd00048">
    <property type="entry name" value="DSRM_SF"/>
    <property type="match status" value="1"/>
</dbReference>
<dbReference type="SUPFAM" id="SSF54768">
    <property type="entry name" value="dsRNA-binding domain-like"/>
    <property type="match status" value="2"/>
</dbReference>
<dbReference type="STRING" id="112268.A0A182WCH0"/>
<keyword evidence="1" id="KW-0694">RNA-binding</keyword>
<reference evidence="3" key="2">
    <citation type="submission" date="2020-05" db="UniProtKB">
        <authorList>
            <consortium name="EnsemblMetazoa"/>
        </authorList>
    </citation>
    <scope>IDENTIFICATION</scope>
    <source>
        <strain evidence="3">MINIMUS1</strain>
    </source>
</reference>